<comment type="caution">
    <text evidence="3">The sequence shown here is derived from an EMBL/GenBank/DDBJ whole genome shotgun (WGS) entry which is preliminary data.</text>
</comment>
<feature type="region of interest" description="Disordered" evidence="1">
    <location>
        <begin position="158"/>
        <end position="184"/>
    </location>
</feature>
<protein>
    <recommendedName>
        <fullName evidence="2">DUF6604 domain-containing protein</fullName>
    </recommendedName>
</protein>
<gene>
    <name evidence="3" type="ORF">LTR09_010233</name>
</gene>
<feature type="domain" description="DUF6604" evidence="2">
    <location>
        <begin position="60"/>
        <end position="279"/>
    </location>
</feature>
<sequence length="900" mass="100392">MPCSNSHGTAKPPTKSMFGRYKVYKAGTKNQEARRLPCRRWQQMLRSQDYDQVPGHGLPHKSSKMPSGKAQYELRTQELLKLAQAIADAGPPLEVPESVIDVVQDVIAGRQECADWYATMPDAATVEKENESHRFFIEILQRILKLLTNARAKLLSAVKTDSADTKTKTKSKKNKDKNKSDRSGAVDAASNLFNLLNIEEPSSQPTHEDPPPQYTTQPIPAFKLEKENDDSAFATWCFLQDLNDVRKFVRETWMEYSRGEISYLTASTVTDTAFGLLLRNQPQAVDRLDRSAEVLRHFSREKTSWLCSDPAMTKGEARKIDSSLNIVELLCPIAFFCMLSYNADAGTVCAAASDRKRGRKNVGEPKASGIHHFHEFCCVLWKLAPQIHDISHTETCEHLVIDEFVQGLAEVHRSGKMPMWTIVTCQTKVHTSCRRRSTPTSVRTSAARHRHAQGRDLTRQSPVLHPVNGAPIQGTLGHGTARFRVARYGHGSGGIGTKQPLVSKVGSQYDGEAAVRHYFMAMGVDSQSFGAQRGTIKSGRKVVINEGRKIGITSALLHRLSDRQQNWKKCGLGYSKSKTVEVVLHALTASASQTEGNTSTRSGSQLRKTYTPLQLLATYKKSFISDEPQLNFDFASFMVACARLFRTISESTTGDDHMDLVASLLRSSPSSPLITTVSTIVKSHIAENGKLFTKKAYDQSSSRIPKSPRPKIQTNLETKETTRHFISTIFEYSDTKYCFSSRAMAAYHPKVPDGGETDSHAHHHGDRIVSFGAALPSAVMDESVEGVRKDPTKFIATRDKTMANLFKLHASGRFSEVQLRENVRRMMRLEVEPREKDDVDDHGPLWAYVFTPDSVMYRATYEGLVSVGVLAKDSPYGATILMPIDFMHHEMFVKEGLMKG</sequence>
<name>A0AAJ0DE42_9PEZI</name>
<dbReference type="Proteomes" id="UP001271007">
    <property type="component" value="Unassembled WGS sequence"/>
</dbReference>
<dbReference type="InterPro" id="IPR046539">
    <property type="entry name" value="DUF6604"/>
</dbReference>
<evidence type="ECO:0000313" key="4">
    <source>
        <dbReference type="Proteomes" id="UP001271007"/>
    </source>
</evidence>
<dbReference type="Pfam" id="PF20253">
    <property type="entry name" value="DUF6604"/>
    <property type="match status" value="1"/>
</dbReference>
<dbReference type="EMBL" id="JAWDJX010000049">
    <property type="protein sequence ID" value="KAK3048402.1"/>
    <property type="molecule type" value="Genomic_DNA"/>
</dbReference>
<reference evidence="3" key="1">
    <citation type="submission" date="2023-04" db="EMBL/GenBank/DDBJ databases">
        <title>Black Yeasts Isolated from many extreme environments.</title>
        <authorList>
            <person name="Coleine C."/>
            <person name="Stajich J.E."/>
            <person name="Selbmann L."/>
        </authorList>
    </citation>
    <scope>NUCLEOTIDE SEQUENCE</scope>
    <source>
        <strain evidence="3">CCFEE 5312</strain>
    </source>
</reference>
<dbReference type="AlphaFoldDB" id="A0AAJ0DE42"/>
<evidence type="ECO:0000259" key="2">
    <source>
        <dbReference type="Pfam" id="PF20253"/>
    </source>
</evidence>
<accession>A0AAJ0DE42</accession>
<dbReference type="PANTHER" id="PTHR38795:SF1">
    <property type="entry name" value="DUF6604 DOMAIN-CONTAINING PROTEIN"/>
    <property type="match status" value="1"/>
</dbReference>
<proteinExistence type="predicted"/>
<organism evidence="3 4">
    <name type="scientific">Extremus antarcticus</name>
    <dbReference type="NCBI Taxonomy" id="702011"/>
    <lineage>
        <taxon>Eukaryota</taxon>
        <taxon>Fungi</taxon>
        <taxon>Dikarya</taxon>
        <taxon>Ascomycota</taxon>
        <taxon>Pezizomycotina</taxon>
        <taxon>Dothideomycetes</taxon>
        <taxon>Dothideomycetidae</taxon>
        <taxon>Mycosphaerellales</taxon>
        <taxon>Extremaceae</taxon>
        <taxon>Extremus</taxon>
    </lineage>
</organism>
<keyword evidence="4" id="KW-1185">Reference proteome</keyword>
<evidence type="ECO:0000313" key="3">
    <source>
        <dbReference type="EMBL" id="KAK3048402.1"/>
    </source>
</evidence>
<evidence type="ECO:0000256" key="1">
    <source>
        <dbReference type="SAM" id="MobiDB-lite"/>
    </source>
</evidence>
<dbReference type="PANTHER" id="PTHR38795">
    <property type="entry name" value="DUF6604 DOMAIN-CONTAINING PROTEIN"/>
    <property type="match status" value="1"/>
</dbReference>
<feature type="region of interest" description="Disordered" evidence="1">
    <location>
        <begin position="434"/>
        <end position="455"/>
    </location>
</feature>